<evidence type="ECO:0000313" key="1">
    <source>
        <dbReference type="EMBL" id="MEC4722947.1"/>
    </source>
</evidence>
<protein>
    <recommendedName>
        <fullName evidence="3">KOW domain-containing protein</fullName>
    </recommendedName>
</protein>
<name>A0ABU6JGZ1_9BURK</name>
<organism evidence="1 2">
    <name type="scientific">Noviherbaspirillum album</name>
    <dbReference type="NCBI Taxonomy" id="3080276"/>
    <lineage>
        <taxon>Bacteria</taxon>
        <taxon>Pseudomonadati</taxon>
        <taxon>Pseudomonadota</taxon>
        <taxon>Betaproteobacteria</taxon>
        <taxon>Burkholderiales</taxon>
        <taxon>Oxalobacteraceae</taxon>
        <taxon>Noviherbaspirillum</taxon>
    </lineage>
</organism>
<gene>
    <name evidence="1" type="ORF">RY831_27690</name>
</gene>
<dbReference type="RefSeq" id="WP_326509574.1">
    <property type="nucleotide sequence ID" value="NZ_JAWIIV010000040.1"/>
</dbReference>
<evidence type="ECO:0008006" key="3">
    <source>
        <dbReference type="Google" id="ProtNLM"/>
    </source>
</evidence>
<accession>A0ABU6JGZ1</accession>
<dbReference type="Proteomes" id="UP001352263">
    <property type="component" value="Unassembled WGS sequence"/>
</dbReference>
<sequence>MKKGDQVRVNETVRVNVGKLSGLAGVVQAVEGDTVTVHISGVKDGEEIDVTQQFNEKALGRLNYA</sequence>
<proteinExistence type="predicted"/>
<keyword evidence="2" id="KW-1185">Reference proteome</keyword>
<evidence type="ECO:0000313" key="2">
    <source>
        <dbReference type="Proteomes" id="UP001352263"/>
    </source>
</evidence>
<comment type="caution">
    <text evidence="1">The sequence shown here is derived from an EMBL/GenBank/DDBJ whole genome shotgun (WGS) entry which is preliminary data.</text>
</comment>
<reference evidence="1 2" key="1">
    <citation type="submission" date="2023-10" db="EMBL/GenBank/DDBJ databases">
        <title>Noviherbaspirillum sp. CPCC 100848 genome assembly.</title>
        <authorList>
            <person name="Li X.Y."/>
            <person name="Fang X.M."/>
        </authorList>
    </citation>
    <scope>NUCLEOTIDE SEQUENCE [LARGE SCALE GENOMIC DNA]</scope>
    <source>
        <strain evidence="1 2">CPCC 100848</strain>
    </source>
</reference>
<dbReference type="EMBL" id="JAWIIV010000040">
    <property type="protein sequence ID" value="MEC4722947.1"/>
    <property type="molecule type" value="Genomic_DNA"/>
</dbReference>